<comment type="function">
    <text evidence="10">Involved in ciliogenesis.</text>
</comment>
<evidence type="ECO:0000256" key="4">
    <source>
        <dbReference type="ARBA" id="ARBA00022490"/>
    </source>
</evidence>
<feature type="compositionally biased region" description="Polar residues" evidence="13">
    <location>
        <begin position="572"/>
        <end position="582"/>
    </location>
</feature>
<feature type="region of interest" description="Disordered" evidence="13">
    <location>
        <begin position="401"/>
        <end position="428"/>
    </location>
</feature>
<dbReference type="GeneTree" id="ENSGT00940000157824"/>
<dbReference type="GO" id="GO:0005814">
    <property type="term" value="C:centriole"/>
    <property type="evidence" value="ECO:0007669"/>
    <property type="project" value="UniProtKB-SubCell"/>
</dbReference>
<feature type="compositionally biased region" description="Acidic residues" evidence="13">
    <location>
        <begin position="693"/>
        <end position="706"/>
    </location>
</feature>
<evidence type="ECO:0000256" key="13">
    <source>
        <dbReference type="SAM" id="MobiDB-lite"/>
    </source>
</evidence>
<evidence type="ECO:0000256" key="3">
    <source>
        <dbReference type="ARBA" id="ARBA00006663"/>
    </source>
</evidence>
<evidence type="ECO:0000313" key="14">
    <source>
        <dbReference type="Ensembl" id="ENSXETP00000058674"/>
    </source>
</evidence>
<dbReference type="Bgee" id="ENSXETG00000002233">
    <property type="expression patterns" value="Expressed in 4-cell stage embryo and 6 other cell types or tissues"/>
</dbReference>
<keyword evidence="8" id="KW-0206">Cytoskeleton</keyword>
<reference evidence="14" key="2">
    <citation type="submission" date="2020-05" db="UniProtKB">
        <authorList>
            <consortium name="Ensembl"/>
        </authorList>
    </citation>
    <scope>IDENTIFICATION</scope>
</reference>
<feature type="region of interest" description="Disordered" evidence="13">
    <location>
        <begin position="34"/>
        <end position="59"/>
    </location>
</feature>
<dbReference type="Ensembl" id="ENSXETT00000063311">
    <property type="protein sequence ID" value="ENSXETP00000058674"/>
    <property type="gene ID" value="ENSXETG00000002233"/>
</dbReference>
<dbReference type="GO" id="GO:0030030">
    <property type="term" value="P:cell projection organization"/>
    <property type="evidence" value="ECO:0007669"/>
    <property type="project" value="UniProtKB-KW"/>
</dbReference>
<evidence type="ECO:0000256" key="10">
    <source>
        <dbReference type="ARBA" id="ARBA00037165"/>
    </source>
</evidence>
<sequence length="715" mass="82704">MAQAHKESVLAAACVRTPVNPYTKAPLALYERELGERQQQRTASVSPQRLPRTSMGTPAAPAAALDWEEARCCKSRRCQDWVFDISKVHHPDKDYYVQVEKLKKAHLQNMEQLEKMYDKKLHLSGVHNPENEQGVVREVYRSAWEPKSVLPAEYDDKYLKHSLSGSVSPSLSESSHESTNGDSSDSEHSVSARNKILDMWNEFTVEDYIRNSEYFSKEIAKNKTSKKSKEWSHKITIPEPFQMTIRESKKKEMNIKSKSEIELENNLLKKKLEEEAECQKKFRANPVPSSVYLPLYQEIVERNEERRSFVKEKSKDILLATQKPFQFIEREERKKTLRLDFMNLSTSVPSANHFKAKPVPKSIYGTSTAERLKEEELYRGIRIHMRAQELLQNSSYPTITLAPGAHSGTKKGKCYKPKEKQKHKPKISATIPHSQTMHENQQKRLPESTSTKHVTVCEPFQLRTSNIPSHKEKIIMDIQADEENLKETRWPYKSPRAQARIHSSAGTLNPQGEALCNIPRSTELSKRREHAIRKATEEKEKLEADWKKRKAKQKQREKLLKKRIIAREKANDSYQNVSPTSHNKVKELRKREKQRTKDYMKELEAMEQRVLNKPLLIERVAQRNALMSAEKQYLNVLRDLGLSEEFVSKNGQSASVDEHVSVREENNPRAESTEGTLVLEDLLDDAEKYQTDPESEEAQEEDAYSTDEDHSMEEI</sequence>
<feature type="compositionally biased region" description="Basic and acidic residues" evidence="13">
    <location>
        <begin position="656"/>
        <end position="672"/>
    </location>
</feature>
<feature type="region of interest" description="Disordered" evidence="13">
    <location>
        <begin position="650"/>
        <end position="715"/>
    </location>
</feature>
<comment type="similarity">
    <text evidence="3">Belongs to the FAM161 family.</text>
</comment>
<gene>
    <name evidence="14" type="primary">fam161a</name>
</gene>
<reference evidence="14" key="1">
    <citation type="journal article" date="2010" name="Science">
        <title>The genome of the Western clawed frog Xenopus tropicalis.</title>
        <authorList>
            <person name="Hellsten U."/>
            <person name="Harland R.M."/>
            <person name="Gilchrist M.J."/>
            <person name="Hendrix D."/>
            <person name="Jurka J."/>
            <person name="Kapitonov V."/>
            <person name="Ovcharenko I."/>
            <person name="Putnam N.H."/>
            <person name="Shu S."/>
            <person name="Taher L."/>
            <person name="Blitz I.L."/>
            <person name="Blumberg B."/>
            <person name="Dichmann D.S."/>
            <person name="Dubchak I."/>
            <person name="Amaya E."/>
            <person name="Detter J.C."/>
            <person name="Fletcher R."/>
            <person name="Gerhard D.S."/>
            <person name="Goodstein D."/>
            <person name="Graves T."/>
            <person name="Grigoriev I.V."/>
            <person name="Grimwood J."/>
            <person name="Kawashima T."/>
            <person name="Lindquist E."/>
            <person name="Lucas S.M."/>
            <person name="Mead P.E."/>
            <person name="Mitros T."/>
            <person name="Ogino H."/>
            <person name="Ohta Y."/>
            <person name="Poliakov A.V."/>
            <person name="Pollet N."/>
            <person name="Robert J."/>
            <person name="Salamov A."/>
            <person name="Sater A.K."/>
            <person name="Schmutz J."/>
            <person name="Terry A."/>
            <person name="Vize P.D."/>
            <person name="Warren W.C."/>
            <person name="Wells D."/>
            <person name="Wills A."/>
            <person name="Wilson R.K."/>
            <person name="Zimmerman L.B."/>
            <person name="Zorn A.M."/>
            <person name="Grainger R."/>
            <person name="Grammer T."/>
            <person name="Khokha M.K."/>
            <person name="Richardson P.M."/>
            <person name="Rokhsar D.S."/>
        </authorList>
    </citation>
    <scope>NUCLEOTIDE SEQUENCE [LARGE SCALE GENOMIC DNA]</scope>
    <source>
        <strain evidence="14">Nigerian</strain>
    </source>
</reference>
<keyword evidence="9" id="KW-0966">Cell projection</keyword>
<dbReference type="AlphaFoldDB" id="A0A6I8PUC1"/>
<dbReference type="Xenbase" id="XB-GENE-5821022">
    <property type="gene designation" value="fam161a"/>
</dbReference>
<evidence type="ECO:0000256" key="11">
    <source>
        <dbReference type="ARBA" id="ARBA00039949"/>
    </source>
</evidence>
<feature type="coiled-coil region" evidence="12">
    <location>
        <begin position="525"/>
        <end position="552"/>
    </location>
</feature>
<accession>A0A6I8PUC1</accession>
<evidence type="ECO:0000256" key="12">
    <source>
        <dbReference type="SAM" id="Coils"/>
    </source>
</evidence>
<keyword evidence="7" id="KW-0969">Cilium</keyword>
<feature type="region of interest" description="Disordered" evidence="13">
    <location>
        <begin position="571"/>
        <end position="592"/>
    </location>
</feature>
<keyword evidence="5" id="KW-0970">Cilium biogenesis/degradation</keyword>
<dbReference type="PANTHER" id="PTHR21501:SF3">
    <property type="entry name" value="PROTEIN FAM161A"/>
    <property type="match status" value="1"/>
</dbReference>
<evidence type="ECO:0000256" key="7">
    <source>
        <dbReference type="ARBA" id="ARBA00023069"/>
    </source>
</evidence>
<evidence type="ECO:0000256" key="8">
    <source>
        <dbReference type="ARBA" id="ARBA00023212"/>
    </source>
</evidence>
<evidence type="ECO:0000256" key="1">
    <source>
        <dbReference type="ARBA" id="ARBA00004114"/>
    </source>
</evidence>
<dbReference type="InterPro" id="IPR019579">
    <property type="entry name" value="FAM161A/B"/>
</dbReference>
<comment type="subcellular location">
    <subcellularLocation>
        <location evidence="2">Cytoplasm</location>
        <location evidence="2">Cytoskeleton</location>
        <location evidence="2">Cilium basal body</location>
    </subcellularLocation>
    <subcellularLocation>
        <location evidence="1">Cytoplasm</location>
        <location evidence="1">Cytoskeleton</location>
        <location evidence="1">Microtubule organizing center</location>
        <location evidence="1">Centrosome</location>
        <location evidence="1">Centriole</location>
    </subcellularLocation>
</comment>
<feature type="compositionally biased region" description="Basic residues" evidence="13">
    <location>
        <begin position="408"/>
        <end position="426"/>
    </location>
</feature>
<proteinExistence type="inferred from homology"/>
<protein>
    <recommendedName>
        <fullName evidence="11">Protein FAM161A</fullName>
    </recommendedName>
</protein>
<evidence type="ECO:0000256" key="6">
    <source>
        <dbReference type="ARBA" id="ARBA00023054"/>
    </source>
</evidence>
<keyword evidence="4" id="KW-0963">Cytoplasm</keyword>
<dbReference type="PANTHER" id="PTHR21501">
    <property type="entry name" value="PROTEIN FAM-161"/>
    <property type="match status" value="1"/>
</dbReference>
<name>A0A6I8PUC1_XENTR</name>
<evidence type="ECO:0000256" key="5">
    <source>
        <dbReference type="ARBA" id="ARBA00022794"/>
    </source>
</evidence>
<organism evidence="14">
    <name type="scientific">Xenopus tropicalis</name>
    <name type="common">Western clawed frog</name>
    <name type="synonym">Silurana tropicalis</name>
    <dbReference type="NCBI Taxonomy" id="8364"/>
    <lineage>
        <taxon>Eukaryota</taxon>
        <taxon>Metazoa</taxon>
        <taxon>Chordata</taxon>
        <taxon>Craniata</taxon>
        <taxon>Vertebrata</taxon>
        <taxon>Euteleostomi</taxon>
        <taxon>Amphibia</taxon>
        <taxon>Batrachia</taxon>
        <taxon>Anura</taxon>
        <taxon>Pipoidea</taxon>
        <taxon>Pipidae</taxon>
        <taxon>Xenopodinae</taxon>
        <taxon>Xenopus</taxon>
        <taxon>Silurana</taxon>
    </lineage>
</organism>
<evidence type="ECO:0000256" key="2">
    <source>
        <dbReference type="ARBA" id="ARBA00004120"/>
    </source>
</evidence>
<dbReference type="InterPro" id="IPR051655">
    <property type="entry name" value="FAM161"/>
</dbReference>
<feature type="region of interest" description="Disordered" evidence="13">
    <location>
        <begin position="165"/>
        <end position="190"/>
    </location>
</feature>
<evidence type="ECO:0000256" key="9">
    <source>
        <dbReference type="ARBA" id="ARBA00023273"/>
    </source>
</evidence>
<keyword evidence="6 12" id="KW-0175">Coiled coil</keyword>
<dbReference type="Pfam" id="PF10595">
    <property type="entry name" value="FAM161A_B"/>
    <property type="match status" value="1"/>
</dbReference>